<dbReference type="Proteomes" id="UP000053825">
    <property type="component" value="Unassembled WGS sequence"/>
</dbReference>
<feature type="signal peptide" evidence="1">
    <location>
        <begin position="1"/>
        <end position="22"/>
    </location>
</feature>
<name>A0A0L7R7R1_9HYME</name>
<protein>
    <submittedName>
        <fullName evidence="2">Uncharacterized protein</fullName>
    </submittedName>
</protein>
<dbReference type="AlphaFoldDB" id="A0A0L7R7R1"/>
<accession>A0A0L7R7R1</accession>
<keyword evidence="1" id="KW-0732">Signal</keyword>
<feature type="chain" id="PRO_5005575118" evidence="1">
    <location>
        <begin position="23"/>
        <end position="69"/>
    </location>
</feature>
<gene>
    <name evidence="2" type="ORF">WH47_11974</name>
</gene>
<organism evidence="2 3">
    <name type="scientific">Habropoda laboriosa</name>
    <dbReference type="NCBI Taxonomy" id="597456"/>
    <lineage>
        <taxon>Eukaryota</taxon>
        <taxon>Metazoa</taxon>
        <taxon>Ecdysozoa</taxon>
        <taxon>Arthropoda</taxon>
        <taxon>Hexapoda</taxon>
        <taxon>Insecta</taxon>
        <taxon>Pterygota</taxon>
        <taxon>Neoptera</taxon>
        <taxon>Endopterygota</taxon>
        <taxon>Hymenoptera</taxon>
        <taxon>Apocrita</taxon>
        <taxon>Aculeata</taxon>
        <taxon>Apoidea</taxon>
        <taxon>Anthophila</taxon>
        <taxon>Apidae</taxon>
        <taxon>Habropoda</taxon>
    </lineage>
</organism>
<evidence type="ECO:0000313" key="2">
    <source>
        <dbReference type="EMBL" id="KOC66910.1"/>
    </source>
</evidence>
<proteinExistence type="predicted"/>
<sequence length="69" mass="8164">MAPLRFIILALFLCVFIVTSVARPVTFPQRKNPAKRCPPGYRYIRNVGCRKVIEMKSRYMVTYRQQIRT</sequence>
<evidence type="ECO:0000256" key="1">
    <source>
        <dbReference type="SAM" id="SignalP"/>
    </source>
</evidence>
<keyword evidence="3" id="KW-1185">Reference proteome</keyword>
<dbReference type="EMBL" id="KQ414638">
    <property type="protein sequence ID" value="KOC66910.1"/>
    <property type="molecule type" value="Genomic_DNA"/>
</dbReference>
<reference evidence="2 3" key="1">
    <citation type="submission" date="2015-07" db="EMBL/GenBank/DDBJ databases">
        <title>The genome of Habropoda laboriosa.</title>
        <authorList>
            <person name="Pan H."/>
            <person name="Kapheim K."/>
        </authorList>
    </citation>
    <scope>NUCLEOTIDE SEQUENCE [LARGE SCALE GENOMIC DNA]</scope>
    <source>
        <strain evidence="2">0110345459</strain>
    </source>
</reference>
<evidence type="ECO:0000313" key="3">
    <source>
        <dbReference type="Proteomes" id="UP000053825"/>
    </source>
</evidence>